<dbReference type="AlphaFoldDB" id="A0AAE0C9T7"/>
<sequence length="835" mass="93712">MYYSNLADLRELSRVTGEELRQKCIPMSFSDEFGERKSYVSSQMASMWLLVSTCGLSVQVRSRKLIKMYKDRITVCRDESTGMRFRVLSVPPGLGKTAMVMGAITALVRNGMFQEMMRTADAWCKQVRSTSGMGAYFSDSSEGSARARPVIFLVCPDNVWGYWHNTVVSHIRDTSSTTPYLVAEVYPATATERFMWKRALQLVERADSLKIVMVTPAHFAQFLKEGHNLAWPLTVFDEFSAHCNFFGNCATPLCREFWAVTATPNEICGAVSGNLKTNPFRGILGDKFARCETAPHELRFRARTTTQATEMLCGNAQVLLLTTIPRSVIDWITEEVSGLMFDGVALLKRPSFVKMRKQLLESHVPRERIYFNLDDVAMWDLSKEVPAEVSRPQQSIGDHPAATSLRASFFREVDANSLPRWSLESVDRFGQAYANTSTVRFKRSRDGCVTRGRTCICKWWNGSSVETLVDLPTVLRLLEDATRTLRAGIERVVFCESQHLGKGHEDGHEITFMRNVFDTVRMKLELLQGVARRLEAIPIGGYLADHPLERDTRSNFALRCRPFGAPVDPSSVLVCMNCSCCLRMDDVLSSGWYLDNVRWTAKEDVNLCDIHSVRCPECYVETVIDEGVRPMCEVSFGKALAARHGDIAISTDALRAKGFDIRRCLRGERMYDADSGFFDLGGAAMLEAVILEAVLVRGMRRLIFFADDHAFERVVAPMLETARSWLGRPETITAGVNSVVCRCLKHGQRPGVSACKTKAANLRWFADNEASNEVRTLCLNKNRSAGEETHGMNLASTDAIFFLGPCHNSVQAVSRGLRAGVHRSDKDRYLLVYRA</sequence>
<proteinExistence type="predicted"/>
<keyword evidence="2" id="KW-1185">Reference proteome</keyword>
<evidence type="ECO:0000313" key="2">
    <source>
        <dbReference type="Proteomes" id="UP001190700"/>
    </source>
</evidence>
<protein>
    <submittedName>
        <fullName evidence="1">Uncharacterized protein</fullName>
    </submittedName>
</protein>
<dbReference type="InterPro" id="IPR027417">
    <property type="entry name" value="P-loop_NTPase"/>
</dbReference>
<dbReference type="EMBL" id="LGRX02026318">
    <property type="protein sequence ID" value="KAK3251066.1"/>
    <property type="molecule type" value="Genomic_DNA"/>
</dbReference>
<reference evidence="1 2" key="1">
    <citation type="journal article" date="2015" name="Genome Biol. Evol.">
        <title>Comparative Genomics of a Bacterivorous Green Alga Reveals Evolutionary Causalities and Consequences of Phago-Mixotrophic Mode of Nutrition.</title>
        <authorList>
            <person name="Burns J.A."/>
            <person name="Paasch A."/>
            <person name="Narechania A."/>
            <person name="Kim E."/>
        </authorList>
    </citation>
    <scope>NUCLEOTIDE SEQUENCE [LARGE SCALE GENOMIC DNA]</scope>
    <source>
        <strain evidence="1 2">PLY_AMNH</strain>
    </source>
</reference>
<dbReference type="Proteomes" id="UP001190700">
    <property type="component" value="Unassembled WGS sequence"/>
</dbReference>
<organism evidence="1 2">
    <name type="scientific">Cymbomonas tetramitiformis</name>
    <dbReference type="NCBI Taxonomy" id="36881"/>
    <lineage>
        <taxon>Eukaryota</taxon>
        <taxon>Viridiplantae</taxon>
        <taxon>Chlorophyta</taxon>
        <taxon>Pyramimonadophyceae</taxon>
        <taxon>Pyramimonadales</taxon>
        <taxon>Pyramimonadaceae</taxon>
        <taxon>Cymbomonas</taxon>
    </lineage>
</organism>
<accession>A0AAE0C9T7</accession>
<dbReference type="SUPFAM" id="SSF52540">
    <property type="entry name" value="P-loop containing nucleoside triphosphate hydrolases"/>
    <property type="match status" value="1"/>
</dbReference>
<gene>
    <name evidence="1" type="ORF">CYMTET_39610</name>
</gene>
<name>A0AAE0C9T7_9CHLO</name>
<evidence type="ECO:0000313" key="1">
    <source>
        <dbReference type="EMBL" id="KAK3251066.1"/>
    </source>
</evidence>
<comment type="caution">
    <text evidence="1">The sequence shown here is derived from an EMBL/GenBank/DDBJ whole genome shotgun (WGS) entry which is preliminary data.</text>
</comment>